<dbReference type="EMBL" id="JATAAI010000010">
    <property type="protein sequence ID" value="KAK1743041.1"/>
    <property type="molecule type" value="Genomic_DNA"/>
</dbReference>
<dbReference type="PROSITE" id="PS50297">
    <property type="entry name" value="ANK_REP_REGION"/>
    <property type="match status" value="1"/>
</dbReference>
<organism evidence="5 6">
    <name type="scientific">Skeletonema marinoi</name>
    <dbReference type="NCBI Taxonomy" id="267567"/>
    <lineage>
        <taxon>Eukaryota</taxon>
        <taxon>Sar</taxon>
        <taxon>Stramenopiles</taxon>
        <taxon>Ochrophyta</taxon>
        <taxon>Bacillariophyta</taxon>
        <taxon>Coscinodiscophyceae</taxon>
        <taxon>Thalassiosirophycidae</taxon>
        <taxon>Thalassiosirales</taxon>
        <taxon>Skeletonemataceae</taxon>
        <taxon>Skeletonema</taxon>
        <taxon>Skeletonema marinoi-dohrnii complex</taxon>
    </lineage>
</organism>
<gene>
    <name evidence="5" type="ORF">QTG54_006638</name>
</gene>
<evidence type="ECO:0000256" key="3">
    <source>
        <dbReference type="PROSITE-ProRule" id="PRU00023"/>
    </source>
</evidence>
<evidence type="ECO:0000256" key="4">
    <source>
        <dbReference type="SAM" id="SignalP"/>
    </source>
</evidence>
<keyword evidence="6" id="KW-1185">Reference proteome</keyword>
<dbReference type="SUPFAM" id="SSF48403">
    <property type="entry name" value="Ankyrin repeat"/>
    <property type="match status" value="1"/>
</dbReference>
<evidence type="ECO:0000313" key="6">
    <source>
        <dbReference type="Proteomes" id="UP001224775"/>
    </source>
</evidence>
<accession>A0AAD8YD10</accession>
<reference evidence="5" key="1">
    <citation type="submission" date="2023-06" db="EMBL/GenBank/DDBJ databases">
        <title>Survivors Of The Sea: Transcriptome response of Skeletonema marinoi to long-term dormancy.</title>
        <authorList>
            <person name="Pinder M.I.M."/>
            <person name="Kourtchenko O."/>
            <person name="Robertson E.K."/>
            <person name="Larsson T."/>
            <person name="Maumus F."/>
            <person name="Osuna-Cruz C.M."/>
            <person name="Vancaester E."/>
            <person name="Stenow R."/>
            <person name="Vandepoele K."/>
            <person name="Ploug H."/>
            <person name="Bruchert V."/>
            <person name="Godhe A."/>
            <person name="Topel M."/>
        </authorList>
    </citation>
    <scope>NUCLEOTIDE SEQUENCE</scope>
    <source>
        <strain evidence="5">R05AC</strain>
    </source>
</reference>
<dbReference type="Pfam" id="PF12796">
    <property type="entry name" value="Ank_2"/>
    <property type="match status" value="1"/>
</dbReference>
<evidence type="ECO:0000256" key="1">
    <source>
        <dbReference type="ARBA" id="ARBA00022737"/>
    </source>
</evidence>
<dbReference type="PANTHER" id="PTHR24171">
    <property type="entry name" value="ANKYRIN REPEAT DOMAIN-CONTAINING PROTEIN 39-RELATED"/>
    <property type="match status" value="1"/>
</dbReference>
<comment type="caution">
    <text evidence="5">The sequence shown here is derived from an EMBL/GenBank/DDBJ whole genome shotgun (WGS) entry which is preliminary data.</text>
</comment>
<evidence type="ECO:0000313" key="5">
    <source>
        <dbReference type="EMBL" id="KAK1743041.1"/>
    </source>
</evidence>
<dbReference type="InterPro" id="IPR036770">
    <property type="entry name" value="Ankyrin_rpt-contain_sf"/>
</dbReference>
<dbReference type="AlphaFoldDB" id="A0AAD8YD10"/>
<sequence length="498" mass="57091">MTTKTQSETMMNLHQCLGSSLLLAVASAQQQQNDHSYDYNSFNQRTYGLDISFPITTPHVSSNYDYLPHNNPQYASPSHPNYVAVPEEFKHMALQRLGDRQYFYDHFMEGCRHHYAAHADYCDETEEERIDMNLRQPPSMMNYTELGFVKVNAPKKVFAALQKFWEENSGSGNEHAEDWDEGNTYTNHWDVPTFMLDVADEKFKGGGEKLQKLIWDGAKSTLEKWTKETLQPCSLYGIRKYGEGAVLAPHVDRLPLVTSAIINVAQDVDEPWPLEVYGHDGMAYNITMEPGEMILYESHSVVHGRPFPLKGRYYANVFIHFEPVGHSVDHGFDPEDETHMATIQDIKSGFNKGLPPYIIDGSLEAAVWRRDNPEHWEHKHKYEADEEEGTGANGAHYASNIGDVEKLTWIIENPQHRKEMIHEHDYNGWLPIHEAARGGHEEIVELLLEHGVDINERTDFGEGQSVLNLAYDYHEEDHPFIQFLLQLGAEDLDSEEEL</sequence>
<dbReference type="Proteomes" id="UP001224775">
    <property type="component" value="Unassembled WGS sequence"/>
</dbReference>
<protein>
    <submittedName>
        <fullName evidence="5">Ankyrin repeat domain-containing protein</fullName>
    </submittedName>
</protein>
<keyword evidence="2 3" id="KW-0040">ANK repeat</keyword>
<dbReference type="Gene3D" id="1.25.40.20">
    <property type="entry name" value="Ankyrin repeat-containing domain"/>
    <property type="match status" value="1"/>
</dbReference>
<evidence type="ECO:0000256" key="2">
    <source>
        <dbReference type="ARBA" id="ARBA00023043"/>
    </source>
</evidence>
<keyword evidence="4" id="KW-0732">Signal</keyword>
<keyword evidence="1" id="KW-0677">Repeat</keyword>
<feature type="repeat" description="ANK" evidence="3">
    <location>
        <begin position="427"/>
        <end position="459"/>
    </location>
</feature>
<feature type="signal peptide" evidence="4">
    <location>
        <begin position="1"/>
        <end position="28"/>
    </location>
</feature>
<name>A0AAD8YD10_9STRA</name>
<feature type="chain" id="PRO_5042014769" evidence="4">
    <location>
        <begin position="29"/>
        <end position="498"/>
    </location>
</feature>
<proteinExistence type="predicted"/>
<dbReference type="InterPro" id="IPR002110">
    <property type="entry name" value="Ankyrin_rpt"/>
</dbReference>
<dbReference type="PROSITE" id="PS50088">
    <property type="entry name" value="ANK_REPEAT"/>
    <property type="match status" value="1"/>
</dbReference>
<dbReference type="SMART" id="SM00248">
    <property type="entry name" value="ANK"/>
    <property type="match status" value="2"/>
</dbReference>